<dbReference type="InterPro" id="IPR013107">
    <property type="entry name" value="Acyl-CoA_DH_C"/>
</dbReference>
<evidence type="ECO:0000259" key="3">
    <source>
        <dbReference type="Pfam" id="PF08028"/>
    </source>
</evidence>
<dbReference type="InterPro" id="IPR036250">
    <property type="entry name" value="AcylCo_DH-like_C"/>
</dbReference>
<dbReference type="EMBL" id="JBHLWH010000001">
    <property type="protein sequence ID" value="MFC0246982.1"/>
    <property type="molecule type" value="Genomic_DNA"/>
</dbReference>
<keyword evidence="1" id="KW-0560">Oxidoreductase</keyword>
<dbReference type="PANTHER" id="PTHR43884:SF12">
    <property type="entry name" value="ISOVALERYL-COA DEHYDROGENASE, MITOCHONDRIAL-RELATED"/>
    <property type="match status" value="1"/>
</dbReference>
<comment type="caution">
    <text evidence="4">The sequence shown here is derived from an EMBL/GenBank/DDBJ whole genome shotgun (WGS) entry which is preliminary data.</text>
</comment>
<dbReference type="PIRSF" id="PIRSF016578">
    <property type="entry name" value="HsaA"/>
    <property type="match status" value="1"/>
</dbReference>
<evidence type="ECO:0000313" key="4">
    <source>
        <dbReference type="EMBL" id="MFC0246982.1"/>
    </source>
</evidence>
<evidence type="ECO:0000256" key="1">
    <source>
        <dbReference type="ARBA" id="ARBA00023002"/>
    </source>
</evidence>
<dbReference type="Gene3D" id="1.20.140.10">
    <property type="entry name" value="Butyryl-CoA Dehydrogenase, subunit A, domain 3"/>
    <property type="match status" value="1"/>
</dbReference>
<dbReference type="PANTHER" id="PTHR43884">
    <property type="entry name" value="ACYL-COA DEHYDROGENASE"/>
    <property type="match status" value="1"/>
</dbReference>
<evidence type="ECO:0000313" key="5">
    <source>
        <dbReference type="Proteomes" id="UP001589766"/>
    </source>
</evidence>
<feature type="domain" description="Acyl-CoA dehydrogenase C-terminal" evidence="3">
    <location>
        <begin position="240"/>
        <end position="368"/>
    </location>
</feature>
<evidence type="ECO:0000259" key="2">
    <source>
        <dbReference type="Pfam" id="PF02771"/>
    </source>
</evidence>
<dbReference type="InterPro" id="IPR009100">
    <property type="entry name" value="AcylCoA_DH/oxidase_NM_dom_sf"/>
</dbReference>
<proteinExistence type="predicted"/>
<accession>A0ABV6F0F1</accession>
<reference evidence="4 5" key="1">
    <citation type="submission" date="2024-09" db="EMBL/GenBank/DDBJ databases">
        <authorList>
            <person name="Sun Q."/>
            <person name="Mori K."/>
        </authorList>
    </citation>
    <scope>NUCLEOTIDE SEQUENCE [LARGE SCALE GENOMIC DNA]</scope>
    <source>
        <strain evidence="4 5">CCM 7609</strain>
    </source>
</reference>
<dbReference type="SUPFAM" id="SSF56645">
    <property type="entry name" value="Acyl-CoA dehydrogenase NM domain-like"/>
    <property type="match status" value="1"/>
</dbReference>
<sequence length="391" mass="41425">MTQTTTQIATTEQLVRQARELVPDLRQRAVETDQLRRLPDTTVGEIHDLGILGAMVPTQLGGTDLGSVAVFDACVELARGSASSAWVAGNWAVHGALGAMFPVEAHAELFSDKLPTIATGFSPWRGNTEPADGGAYLSGDWDFCSGVNHSDWIVVQAIGERGAIAHLVPTSEVTILDNWNTNGLRGTGSHDVHIDHIFVPQHRLLNMGDSGDGNSAGAAEYGTTTLRLPLSQVFGTGVIATVIGSSLGAIDAFTGKTADTIGGLSGVKRSSRPEVHLVLGKAASDIDAAATVVRATLREMEAALESDEGLTLEMRVRGRRNSAWAGQLAAAALSSIYEIAGARSLFRGDPLEQAYRDGIAASHHNHLSWDRLYVGYGELMMGATETDLMMV</sequence>
<dbReference type="Gene3D" id="2.40.110.10">
    <property type="entry name" value="Butyryl-CoA Dehydrogenase, subunit A, domain 2"/>
    <property type="match status" value="1"/>
</dbReference>
<organism evidence="4 5">
    <name type="scientific">Citricoccus parietis</name>
    <dbReference type="NCBI Taxonomy" id="592307"/>
    <lineage>
        <taxon>Bacteria</taxon>
        <taxon>Bacillati</taxon>
        <taxon>Actinomycetota</taxon>
        <taxon>Actinomycetes</taxon>
        <taxon>Micrococcales</taxon>
        <taxon>Micrococcaceae</taxon>
        <taxon>Citricoccus</taxon>
    </lineage>
</organism>
<keyword evidence="5" id="KW-1185">Reference proteome</keyword>
<dbReference type="Pfam" id="PF08028">
    <property type="entry name" value="Acyl-CoA_dh_2"/>
    <property type="match status" value="1"/>
</dbReference>
<dbReference type="Gene3D" id="1.10.540.10">
    <property type="entry name" value="Acyl-CoA dehydrogenase/oxidase, N-terminal domain"/>
    <property type="match status" value="1"/>
</dbReference>
<dbReference type="InterPro" id="IPR046373">
    <property type="entry name" value="Acyl-CoA_Oxase/DH_mid-dom_sf"/>
</dbReference>
<gene>
    <name evidence="4" type="ORF">ACFFIO_00510</name>
</gene>
<dbReference type="RefSeq" id="WP_378039772.1">
    <property type="nucleotide sequence ID" value="NZ_JBHLWH010000001.1"/>
</dbReference>
<protein>
    <submittedName>
        <fullName evidence="4">Acyl-CoA dehydrogenase family protein</fullName>
    </submittedName>
</protein>
<name>A0ABV6F0F1_9MICC</name>
<dbReference type="InterPro" id="IPR037069">
    <property type="entry name" value="AcylCoA_DH/ox_N_sf"/>
</dbReference>
<dbReference type="SUPFAM" id="SSF47203">
    <property type="entry name" value="Acyl-CoA dehydrogenase C-terminal domain-like"/>
    <property type="match status" value="1"/>
</dbReference>
<dbReference type="Proteomes" id="UP001589766">
    <property type="component" value="Unassembled WGS sequence"/>
</dbReference>
<dbReference type="InterPro" id="IPR013786">
    <property type="entry name" value="AcylCoA_DH/ox_N"/>
</dbReference>
<feature type="domain" description="Acyl-CoA dehydrogenase/oxidase N-terminal" evidence="2">
    <location>
        <begin position="12"/>
        <end position="89"/>
    </location>
</feature>
<dbReference type="Pfam" id="PF02771">
    <property type="entry name" value="Acyl-CoA_dh_N"/>
    <property type="match status" value="1"/>
</dbReference>